<dbReference type="GO" id="GO:0016787">
    <property type="term" value="F:hydrolase activity"/>
    <property type="evidence" value="ECO:0007669"/>
    <property type="project" value="InterPro"/>
</dbReference>
<evidence type="ECO:0000313" key="15">
    <source>
        <dbReference type="Proteomes" id="UP000070501"/>
    </source>
</evidence>
<accession>A0A136IYD2</accession>
<feature type="compositionally biased region" description="Basic and acidic residues" evidence="12">
    <location>
        <begin position="1"/>
        <end position="14"/>
    </location>
</feature>
<protein>
    <recommendedName>
        <fullName evidence="5">2-amino-3-carboxymuconate-6-semialdehyde decarboxylase</fullName>
        <ecNumber evidence="4">4.1.1.45</ecNumber>
    </recommendedName>
    <alternativeName>
        <fullName evidence="10">Picolinate carboxylase</fullName>
    </alternativeName>
</protein>
<evidence type="ECO:0000256" key="8">
    <source>
        <dbReference type="ARBA" id="ARBA00022833"/>
    </source>
</evidence>
<dbReference type="PANTHER" id="PTHR21240">
    <property type="entry name" value="2-AMINO-3-CARBOXYLMUCONATE-6-SEMIALDEHYDE DECARBOXYLASE"/>
    <property type="match status" value="1"/>
</dbReference>
<dbReference type="GO" id="GO:0005829">
    <property type="term" value="C:cytosol"/>
    <property type="evidence" value="ECO:0007669"/>
    <property type="project" value="TreeGrafter"/>
</dbReference>
<keyword evidence="8" id="KW-0862">Zinc</keyword>
<evidence type="ECO:0000256" key="11">
    <source>
        <dbReference type="RuleBase" id="RU366045"/>
    </source>
</evidence>
<dbReference type="EMBL" id="KQ964254">
    <property type="protein sequence ID" value="KXJ89884.1"/>
    <property type="molecule type" value="Genomic_DNA"/>
</dbReference>
<proteinExistence type="inferred from homology"/>
<dbReference type="InParanoid" id="A0A136IYD2"/>
<comment type="subunit">
    <text evidence="3">Monomer.</text>
</comment>
<dbReference type="InterPro" id="IPR032466">
    <property type="entry name" value="Metal_Hydrolase"/>
</dbReference>
<keyword evidence="7 11" id="KW-0210">Decarboxylase</keyword>
<dbReference type="AlphaFoldDB" id="A0A136IYD2"/>
<dbReference type="EC" id="4.1.1.45" evidence="4"/>
<evidence type="ECO:0000256" key="2">
    <source>
        <dbReference type="ARBA" id="ARBA00005871"/>
    </source>
</evidence>
<dbReference type="GO" id="GO:0019748">
    <property type="term" value="P:secondary metabolic process"/>
    <property type="evidence" value="ECO:0007669"/>
    <property type="project" value="TreeGrafter"/>
</dbReference>
<evidence type="ECO:0000313" key="14">
    <source>
        <dbReference type="EMBL" id="KXJ89884.1"/>
    </source>
</evidence>
<dbReference type="InterPro" id="IPR006680">
    <property type="entry name" value="Amidohydro-rel"/>
</dbReference>
<dbReference type="GO" id="GO:0046872">
    <property type="term" value="F:metal ion binding"/>
    <property type="evidence" value="ECO:0007669"/>
    <property type="project" value="UniProtKB-KW"/>
</dbReference>
<dbReference type="STRING" id="196109.A0A136IYD2"/>
<dbReference type="Proteomes" id="UP000070501">
    <property type="component" value="Unassembled WGS sequence"/>
</dbReference>
<evidence type="ECO:0000256" key="1">
    <source>
        <dbReference type="ARBA" id="ARBA00005079"/>
    </source>
</evidence>
<keyword evidence="9 11" id="KW-0456">Lyase</keyword>
<evidence type="ECO:0000256" key="5">
    <source>
        <dbReference type="ARBA" id="ARBA00021214"/>
    </source>
</evidence>
<feature type="domain" description="Amidohydrolase-related" evidence="13">
    <location>
        <begin position="47"/>
        <end position="396"/>
    </location>
</feature>
<dbReference type="OrthoDB" id="2832284at2759"/>
<comment type="similarity">
    <text evidence="2">Belongs to the metallo-dependent hydrolases superfamily. ACMSD family.</text>
</comment>
<comment type="pathway">
    <text evidence="1">Secondary metabolite metabolism; quinolate metabolism.</text>
</comment>
<dbReference type="PANTHER" id="PTHR21240:SF27">
    <property type="entry name" value="2-AMINO-3-CARBOXYMUCONATE-6-SEMIALDEHYDE DECARBOXYLASE"/>
    <property type="match status" value="1"/>
</dbReference>
<feature type="region of interest" description="Disordered" evidence="12">
    <location>
        <begin position="1"/>
        <end position="27"/>
    </location>
</feature>
<evidence type="ECO:0000256" key="3">
    <source>
        <dbReference type="ARBA" id="ARBA00011245"/>
    </source>
</evidence>
<dbReference type="GO" id="GO:0001760">
    <property type="term" value="F:aminocarboxymuconate-semialdehyde decarboxylase activity"/>
    <property type="evidence" value="ECO:0007669"/>
    <property type="project" value="UniProtKB-EC"/>
</dbReference>
<dbReference type="Gene3D" id="3.20.20.140">
    <property type="entry name" value="Metal-dependent hydrolases"/>
    <property type="match status" value="1"/>
</dbReference>
<organism evidence="14 15">
    <name type="scientific">Microdochium bolleyi</name>
    <dbReference type="NCBI Taxonomy" id="196109"/>
    <lineage>
        <taxon>Eukaryota</taxon>
        <taxon>Fungi</taxon>
        <taxon>Dikarya</taxon>
        <taxon>Ascomycota</taxon>
        <taxon>Pezizomycotina</taxon>
        <taxon>Sordariomycetes</taxon>
        <taxon>Xylariomycetidae</taxon>
        <taxon>Xylariales</taxon>
        <taxon>Microdochiaceae</taxon>
        <taxon>Microdochium</taxon>
    </lineage>
</organism>
<dbReference type="PROSITE" id="PS51257">
    <property type="entry name" value="PROKAR_LIPOPROTEIN"/>
    <property type="match status" value="1"/>
</dbReference>
<evidence type="ECO:0000256" key="12">
    <source>
        <dbReference type="SAM" id="MobiDB-lite"/>
    </source>
</evidence>
<dbReference type="SUPFAM" id="SSF51556">
    <property type="entry name" value="Metallo-dependent hydrolases"/>
    <property type="match status" value="1"/>
</dbReference>
<evidence type="ECO:0000256" key="10">
    <source>
        <dbReference type="ARBA" id="ARBA00031120"/>
    </source>
</evidence>
<gene>
    <name evidence="14" type="ORF">Micbo1qcDRAFT_149737</name>
</gene>
<evidence type="ECO:0000256" key="7">
    <source>
        <dbReference type="ARBA" id="ARBA00022793"/>
    </source>
</evidence>
<evidence type="ECO:0000256" key="6">
    <source>
        <dbReference type="ARBA" id="ARBA00022723"/>
    </source>
</evidence>
<keyword evidence="15" id="KW-1185">Reference proteome</keyword>
<evidence type="ECO:0000256" key="4">
    <source>
        <dbReference type="ARBA" id="ARBA00012365"/>
    </source>
</evidence>
<dbReference type="InterPro" id="IPR032465">
    <property type="entry name" value="ACMSD"/>
</dbReference>
<dbReference type="Pfam" id="PF04909">
    <property type="entry name" value="Amidohydro_2"/>
    <property type="match status" value="1"/>
</dbReference>
<reference evidence="15" key="1">
    <citation type="submission" date="2016-02" db="EMBL/GenBank/DDBJ databases">
        <title>Draft genome sequence of Microdochium bolleyi, a fungal endophyte of beachgrass.</title>
        <authorList>
            <consortium name="DOE Joint Genome Institute"/>
            <person name="David A.S."/>
            <person name="May G."/>
            <person name="Haridas S."/>
            <person name="Lim J."/>
            <person name="Wang M."/>
            <person name="Labutti K."/>
            <person name="Lipzen A."/>
            <person name="Barry K."/>
            <person name="Grigoriev I.V."/>
        </authorList>
    </citation>
    <scope>NUCLEOTIDE SEQUENCE [LARGE SCALE GENOMIC DNA]</scope>
    <source>
        <strain evidence="15">J235TASD1</strain>
    </source>
</reference>
<evidence type="ECO:0000256" key="9">
    <source>
        <dbReference type="ARBA" id="ARBA00023239"/>
    </source>
</evidence>
<sequence length="448" mass="49311">MAPSRISDDMDRDSVSSSSSSNCGCTATGCQPRAGAGRINGTSLYRIDTHTHIMPRSLPDLSSYAANTEPGEDKPWLDLRPATKPGADPDQIDMYVGGKFFRTVEPNCVDADIRIREMDAEGVDVQILSTVPILFFYDQPTEPVSILARHLNDHIAEICSSHPERFVGLATVPLQDIAESVKELERCKTLGLKGVEIGTTIGDVNLDDPSLEPFWKACQDLKMPVFVHPLGYSLPKENTKRWSKYWGSWLVGMPSETALSILALTSSGVLLKFPNLKFCFAHAGGAFPALLGRIQHGYDCRPDLVAVNAGGVSPTDHITHGGFWVDSLVHDPDLMEFLCKKIGTDRIVLGSDYPFPLGEVPMAGKMLCTEPLLDSFLNWDERANMLARNAIDLFELGDSFRAKFDERLAVFKRKNQIGSAVKQEITPTADKQHAVQQPLEVAQPRMVV</sequence>
<name>A0A136IYD2_9PEZI</name>
<keyword evidence="6" id="KW-0479">Metal-binding</keyword>
<evidence type="ECO:0000259" key="13">
    <source>
        <dbReference type="Pfam" id="PF04909"/>
    </source>
</evidence>